<accession>A0A167S9M8</accession>
<dbReference type="InterPro" id="IPR045055">
    <property type="entry name" value="DNA2/NAM7-like"/>
</dbReference>
<proteinExistence type="predicted"/>
<dbReference type="PANTHER" id="PTHR10887:SF495">
    <property type="entry name" value="HELICASE SENATAXIN ISOFORM X1-RELATED"/>
    <property type="match status" value="1"/>
</dbReference>
<dbReference type="PANTHER" id="PTHR10887">
    <property type="entry name" value="DNA2/NAM7 HELICASE FAMILY"/>
    <property type="match status" value="1"/>
</dbReference>
<dbReference type="EMBL" id="AZHB01000016">
    <property type="protein sequence ID" value="OAA59400.1"/>
    <property type="molecule type" value="Genomic_DNA"/>
</dbReference>
<dbReference type="STRING" id="1081104.A0A167S9M8"/>
<evidence type="ECO:0000313" key="2">
    <source>
        <dbReference type="EMBL" id="OAA59400.1"/>
    </source>
</evidence>
<sequence length="258" mass="28498">MHFFGTLVAIAQCHDHMLTDHGILRQPALLIVDEVGRLTEAHALIGEQFGPIVATAGTRFEYYVDGHKFEFRSVVSAQLEKSFLARAAALDGIDARLTMSPRVRIGRRVSMQALATEAVQEWFARHSASGKNSLFVNLSSEEQQQGTSKTNPTSAYFVNTGSIRKGHVLILVAYGSQKMQVLRCLKKISAHEVDKSRISVRTIDDSPSHEVEIAIVDLVRSDGIGFLAEPARLKVAATRAQLGTIWVGCRELCKRRDN</sequence>
<reference evidence="2 3" key="1">
    <citation type="journal article" date="2016" name="Genome Biol. Evol.">
        <title>Divergent and convergent evolution of fungal pathogenicity.</title>
        <authorList>
            <person name="Shang Y."/>
            <person name="Xiao G."/>
            <person name="Zheng P."/>
            <person name="Cen K."/>
            <person name="Zhan S."/>
            <person name="Wang C."/>
        </authorList>
    </citation>
    <scope>NUCLEOTIDE SEQUENCE [LARGE SCALE GENOMIC DNA]</scope>
    <source>
        <strain evidence="2 3">ARSEF 2679</strain>
    </source>
</reference>
<dbReference type="Pfam" id="PF13087">
    <property type="entry name" value="AAA_12"/>
    <property type="match status" value="1"/>
</dbReference>
<dbReference type="GeneID" id="30022627"/>
<evidence type="ECO:0000313" key="3">
    <source>
        <dbReference type="Proteomes" id="UP000076744"/>
    </source>
</evidence>
<dbReference type="InterPro" id="IPR041679">
    <property type="entry name" value="DNA2/NAM7-like_C"/>
</dbReference>
<comment type="caution">
    <text evidence="2">The sequence shown here is derived from an EMBL/GenBank/DDBJ whole genome shotgun (WGS) entry which is preliminary data.</text>
</comment>
<dbReference type="Proteomes" id="UP000076744">
    <property type="component" value="Unassembled WGS sequence"/>
</dbReference>
<evidence type="ECO:0000259" key="1">
    <source>
        <dbReference type="Pfam" id="PF13087"/>
    </source>
</evidence>
<dbReference type="InterPro" id="IPR027417">
    <property type="entry name" value="P-loop_NTPase"/>
</dbReference>
<dbReference type="AlphaFoldDB" id="A0A167S9M8"/>
<gene>
    <name evidence="2" type="ORF">ISF_06335</name>
</gene>
<dbReference type="Gene3D" id="3.40.50.300">
    <property type="entry name" value="P-loop containing nucleotide triphosphate hydrolases"/>
    <property type="match status" value="1"/>
</dbReference>
<protein>
    <submittedName>
        <fullName evidence="2">MFS monocarboxylate transporter</fullName>
    </submittedName>
</protein>
<keyword evidence="3" id="KW-1185">Reference proteome</keyword>
<dbReference type="OrthoDB" id="6513042at2759"/>
<dbReference type="RefSeq" id="XP_018702916.1">
    <property type="nucleotide sequence ID" value="XM_018849939.1"/>
</dbReference>
<organism evidence="2 3">
    <name type="scientific">Cordyceps fumosorosea (strain ARSEF 2679)</name>
    <name type="common">Isaria fumosorosea</name>
    <dbReference type="NCBI Taxonomy" id="1081104"/>
    <lineage>
        <taxon>Eukaryota</taxon>
        <taxon>Fungi</taxon>
        <taxon>Dikarya</taxon>
        <taxon>Ascomycota</taxon>
        <taxon>Pezizomycotina</taxon>
        <taxon>Sordariomycetes</taxon>
        <taxon>Hypocreomycetidae</taxon>
        <taxon>Hypocreales</taxon>
        <taxon>Cordycipitaceae</taxon>
        <taxon>Cordyceps</taxon>
    </lineage>
</organism>
<name>A0A167S9M8_CORFA</name>
<feature type="domain" description="DNA2/NAM7 helicase-like C-terminal" evidence="1">
    <location>
        <begin position="122"/>
        <end position="250"/>
    </location>
</feature>